<evidence type="ECO:0000313" key="4">
    <source>
        <dbReference type="Proteomes" id="UP000265520"/>
    </source>
</evidence>
<keyword evidence="4" id="KW-1185">Reference proteome</keyword>
<dbReference type="Proteomes" id="UP000265520">
    <property type="component" value="Unassembled WGS sequence"/>
</dbReference>
<comment type="caution">
    <text evidence="3">The sequence shown here is derived from an EMBL/GenBank/DDBJ whole genome shotgun (WGS) entry which is preliminary data.</text>
</comment>
<dbReference type="InterPro" id="IPR001078">
    <property type="entry name" value="2-oxoacid_DH_actylTfrase"/>
</dbReference>
<dbReference type="Pfam" id="PF00198">
    <property type="entry name" value="2-oxoacid_dh"/>
    <property type="match status" value="1"/>
</dbReference>
<feature type="domain" description="2-oxoacid dehydrogenase acyltransferase catalytic" evidence="2">
    <location>
        <begin position="1"/>
        <end position="23"/>
    </location>
</feature>
<protein>
    <recommendedName>
        <fullName evidence="2">2-oxoacid dehydrogenase acyltransferase catalytic domain-containing protein</fullName>
    </recommendedName>
</protein>
<reference evidence="3 4" key="1">
    <citation type="journal article" date="2018" name="Front. Plant Sci.">
        <title>Red Clover (Trifolium pratense) and Zigzag Clover (T. medium) - A Picture of Genomic Similarities and Differences.</title>
        <authorList>
            <person name="Dluhosova J."/>
            <person name="Istvanek J."/>
            <person name="Nedelnik J."/>
            <person name="Repkova J."/>
        </authorList>
    </citation>
    <scope>NUCLEOTIDE SEQUENCE [LARGE SCALE GENOMIC DNA]</scope>
    <source>
        <strain evidence="4">cv. 10/8</strain>
        <tissue evidence="3">Leaf</tissue>
    </source>
</reference>
<feature type="compositionally biased region" description="Basic and acidic residues" evidence="1">
    <location>
        <begin position="1"/>
        <end position="15"/>
    </location>
</feature>
<dbReference type="SUPFAM" id="SSF52777">
    <property type="entry name" value="CoA-dependent acyltransferases"/>
    <property type="match status" value="1"/>
</dbReference>
<dbReference type="EMBL" id="LXQA011221895">
    <property type="protein sequence ID" value="MCI89535.1"/>
    <property type="molecule type" value="Genomic_DNA"/>
</dbReference>
<evidence type="ECO:0000313" key="3">
    <source>
        <dbReference type="EMBL" id="MCI89535.1"/>
    </source>
</evidence>
<sequence>VKELAAKAREGKLKPQEFQGGTFR</sequence>
<feature type="region of interest" description="Disordered" evidence="1">
    <location>
        <begin position="1"/>
        <end position="24"/>
    </location>
</feature>
<dbReference type="GO" id="GO:0016746">
    <property type="term" value="F:acyltransferase activity"/>
    <property type="evidence" value="ECO:0007669"/>
    <property type="project" value="InterPro"/>
</dbReference>
<proteinExistence type="predicted"/>
<accession>A0A392VS61</accession>
<evidence type="ECO:0000259" key="2">
    <source>
        <dbReference type="Pfam" id="PF00198"/>
    </source>
</evidence>
<dbReference type="InterPro" id="IPR023213">
    <property type="entry name" value="CAT-like_dom_sf"/>
</dbReference>
<dbReference type="AlphaFoldDB" id="A0A392VS61"/>
<organism evidence="3 4">
    <name type="scientific">Trifolium medium</name>
    <dbReference type="NCBI Taxonomy" id="97028"/>
    <lineage>
        <taxon>Eukaryota</taxon>
        <taxon>Viridiplantae</taxon>
        <taxon>Streptophyta</taxon>
        <taxon>Embryophyta</taxon>
        <taxon>Tracheophyta</taxon>
        <taxon>Spermatophyta</taxon>
        <taxon>Magnoliopsida</taxon>
        <taxon>eudicotyledons</taxon>
        <taxon>Gunneridae</taxon>
        <taxon>Pentapetalae</taxon>
        <taxon>rosids</taxon>
        <taxon>fabids</taxon>
        <taxon>Fabales</taxon>
        <taxon>Fabaceae</taxon>
        <taxon>Papilionoideae</taxon>
        <taxon>50 kb inversion clade</taxon>
        <taxon>NPAAA clade</taxon>
        <taxon>Hologalegina</taxon>
        <taxon>IRL clade</taxon>
        <taxon>Trifolieae</taxon>
        <taxon>Trifolium</taxon>
    </lineage>
</organism>
<name>A0A392VS61_9FABA</name>
<dbReference type="Gene3D" id="3.30.559.10">
    <property type="entry name" value="Chloramphenicol acetyltransferase-like domain"/>
    <property type="match status" value="1"/>
</dbReference>
<feature type="non-terminal residue" evidence="3">
    <location>
        <position position="1"/>
    </location>
</feature>
<evidence type="ECO:0000256" key="1">
    <source>
        <dbReference type="SAM" id="MobiDB-lite"/>
    </source>
</evidence>